<sequence length="216" mass="23493">MKSENTPIDLNASLGAVTRTVTSVEKDGKLKSVNLQRAYNTTTDDLWDAVTNPERLERFFAPVSGELRTGGKYQVEGNAGGTITDCEPPQFFAATWEFGGEKSWIEVRISGEGEKARLMLSHICPVDEHWEKFGPGAAGVGWDLSLLGLEAYLTETDFNRTAGEALMISEEGKTFIAGASRDWGRAAEASGEDPDRAVAAAERTTAFYTGEETEED</sequence>
<dbReference type="CDD" id="cd08899">
    <property type="entry name" value="SRPBCC_CalC_Aha1-like_6"/>
    <property type="match status" value="1"/>
</dbReference>
<comment type="similarity">
    <text evidence="1">Belongs to the AHA1 family.</text>
</comment>
<reference evidence="3 4" key="1">
    <citation type="submission" date="2018-03" db="EMBL/GenBank/DDBJ databases">
        <title>Alkalicoccus saliphilus sp. nov., isolated from a mineral pool.</title>
        <authorList>
            <person name="Zhao B."/>
        </authorList>
    </citation>
    <scope>NUCLEOTIDE SEQUENCE [LARGE SCALE GENOMIC DNA]</scope>
    <source>
        <strain evidence="3 4">6AG</strain>
    </source>
</reference>
<evidence type="ECO:0000313" key="4">
    <source>
        <dbReference type="Proteomes" id="UP000240509"/>
    </source>
</evidence>
<protein>
    <submittedName>
        <fullName evidence="3">Polyketide cyclase</fullName>
    </submittedName>
</protein>
<dbReference type="Pfam" id="PF08327">
    <property type="entry name" value="AHSA1"/>
    <property type="match status" value="1"/>
</dbReference>
<dbReference type="EMBL" id="PZJJ01000022">
    <property type="protein sequence ID" value="PTL38222.1"/>
    <property type="molecule type" value="Genomic_DNA"/>
</dbReference>
<dbReference type="AlphaFoldDB" id="A0A2T4U493"/>
<accession>A0A2T4U493</accession>
<evidence type="ECO:0000259" key="2">
    <source>
        <dbReference type="Pfam" id="PF08327"/>
    </source>
</evidence>
<dbReference type="Proteomes" id="UP000240509">
    <property type="component" value="Unassembled WGS sequence"/>
</dbReference>
<gene>
    <name evidence="3" type="ORF">C6Y45_12525</name>
</gene>
<dbReference type="InterPro" id="IPR013538">
    <property type="entry name" value="ASHA1/2-like_C"/>
</dbReference>
<evidence type="ECO:0000256" key="1">
    <source>
        <dbReference type="ARBA" id="ARBA00006817"/>
    </source>
</evidence>
<dbReference type="RefSeq" id="WP_107585570.1">
    <property type="nucleotide sequence ID" value="NZ_PZJJ01000022.1"/>
</dbReference>
<name>A0A2T4U493_9BACI</name>
<organism evidence="3 4">
    <name type="scientific">Alkalicoccus saliphilus</name>
    <dbReference type="NCBI Taxonomy" id="200989"/>
    <lineage>
        <taxon>Bacteria</taxon>
        <taxon>Bacillati</taxon>
        <taxon>Bacillota</taxon>
        <taxon>Bacilli</taxon>
        <taxon>Bacillales</taxon>
        <taxon>Bacillaceae</taxon>
        <taxon>Alkalicoccus</taxon>
    </lineage>
</organism>
<evidence type="ECO:0000313" key="3">
    <source>
        <dbReference type="EMBL" id="PTL38222.1"/>
    </source>
</evidence>
<dbReference type="SUPFAM" id="SSF55961">
    <property type="entry name" value="Bet v1-like"/>
    <property type="match status" value="1"/>
</dbReference>
<dbReference type="OrthoDB" id="2580049at2"/>
<proteinExistence type="inferred from homology"/>
<feature type="domain" description="Activator of Hsp90 ATPase homologue 1/2-like C-terminal" evidence="2">
    <location>
        <begin position="41"/>
        <end position="153"/>
    </location>
</feature>
<keyword evidence="4" id="KW-1185">Reference proteome</keyword>
<comment type="caution">
    <text evidence="3">The sequence shown here is derived from an EMBL/GenBank/DDBJ whole genome shotgun (WGS) entry which is preliminary data.</text>
</comment>
<dbReference type="InterPro" id="IPR023393">
    <property type="entry name" value="START-like_dom_sf"/>
</dbReference>
<dbReference type="Gene3D" id="3.30.530.20">
    <property type="match status" value="1"/>
</dbReference>